<dbReference type="AlphaFoldDB" id="A0A1I7ZMD7"/>
<evidence type="ECO:0000313" key="2">
    <source>
        <dbReference type="Proteomes" id="UP000095287"/>
    </source>
</evidence>
<protein>
    <submittedName>
        <fullName evidence="3">Transposase</fullName>
    </submittedName>
</protein>
<keyword evidence="2" id="KW-1185">Reference proteome</keyword>
<organism evidence="2 3">
    <name type="scientific">Steinernema glaseri</name>
    <dbReference type="NCBI Taxonomy" id="37863"/>
    <lineage>
        <taxon>Eukaryota</taxon>
        <taxon>Metazoa</taxon>
        <taxon>Ecdysozoa</taxon>
        <taxon>Nematoda</taxon>
        <taxon>Chromadorea</taxon>
        <taxon>Rhabditida</taxon>
        <taxon>Tylenchina</taxon>
        <taxon>Panagrolaimomorpha</taxon>
        <taxon>Strongyloidoidea</taxon>
        <taxon>Steinernematidae</taxon>
        <taxon>Steinernema</taxon>
    </lineage>
</organism>
<proteinExistence type="predicted"/>
<evidence type="ECO:0000256" key="1">
    <source>
        <dbReference type="SAM" id="MobiDB-lite"/>
    </source>
</evidence>
<accession>A0A1I7ZMD7</accession>
<dbReference type="Proteomes" id="UP000095287">
    <property type="component" value="Unplaced"/>
</dbReference>
<reference evidence="3" key="1">
    <citation type="submission" date="2016-11" db="UniProtKB">
        <authorList>
            <consortium name="WormBaseParasite"/>
        </authorList>
    </citation>
    <scope>IDENTIFICATION</scope>
</reference>
<feature type="region of interest" description="Disordered" evidence="1">
    <location>
        <begin position="1"/>
        <end position="31"/>
    </location>
</feature>
<evidence type="ECO:0000313" key="3">
    <source>
        <dbReference type="WBParaSite" id="L893_g27745.t1"/>
    </source>
</evidence>
<dbReference type="WBParaSite" id="L893_g27745.t1">
    <property type="protein sequence ID" value="L893_g27745.t1"/>
    <property type="gene ID" value="L893_g27745"/>
</dbReference>
<name>A0A1I7ZMD7_9BILA</name>
<sequence>MTNRKCGVTTRKAGHSTEQSAPNALGPFRGYPRPTEGALLLDVERVSVTKQSRSTKEIGSEVVGFSGEVIWAEAPKMLGSER</sequence>